<keyword evidence="2" id="KW-1185">Reference proteome</keyword>
<dbReference type="OrthoDB" id="3469466at2759"/>
<comment type="caution">
    <text evidence="1">The sequence shown here is derived from an EMBL/GenBank/DDBJ whole genome shotgun (WGS) entry which is preliminary data.</text>
</comment>
<sequence>MENPERSEPKKLPHLYKTATNILENKIRNRPCIAIVHPSQLHSKFLRLNRESREETLCFSWVHGLCHLRLSLAFEIRFIDPRTPSVLYFNPEYDFIHITRIYEPLLNILLAFVHDLKAYDPRGLGLFNLALSYSALSLKCCAMVRDTFVSFLKRKQQLI</sequence>
<reference evidence="1" key="1">
    <citation type="journal article" date="2021" name="IMA Fungus">
        <title>Genomic characterization of three marine fungi, including Emericellopsis atlantica sp. nov. with signatures of a generalist lifestyle and marine biomass degradation.</title>
        <authorList>
            <person name="Hagestad O.C."/>
            <person name="Hou L."/>
            <person name="Andersen J.H."/>
            <person name="Hansen E.H."/>
            <person name="Altermark B."/>
            <person name="Li C."/>
            <person name="Kuhnert E."/>
            <person name="Cox R.J."/>
            <person name="Crous P.W."/>
            <person name="Spatafora J.W."/>
            <person name="Lail K."/>
            <person name="Amirebrahimi M."/>
            <person name="Lipzen A."/>
            <person name="Pangilinan J."/>
            <person name="Andreopoulos W."/>
            <person name="Hayes R.D."/>
            <person name="Ng V."/>
            <person name="Grigoriev I.V."/>
            <person name="Jackson S.A."/>
            <person name="Sutton T.D.S."/>
            <person name="Dobson A.D.W."/>
            <person name="Rama T."/>
        </authorList>
    </citation>
    <scope>NUCLEOTIDE SEQUENCE</scope>
    <source>
        <strain evidence="1">TRa3180A</strain>
    </source>
</reference>
<name>A0A9P8CE44_9HELO</name>
<proteinExistence type="predicted"/>
<evidence type="ECO:0000313" key="2">
    <source>
        <dbReference type="Proteomes" id="UP000887226"/>
    </source>
</evidence>
<dbReference type="Proteomes" id="UP000887226">
    <property type="component" value="Unassembled WGS sequence"/>
</dbReference>
<accession>A0A9P8CE44</accession>
<dbReference type="EMBL" id="MU253991">
    <property type="protein sequence ID" value="KAG9243285.1"/>
    <property type="molecule type" value="Genomic_DNA"/>
</dbReference>
<dbReference type="AlphaFoldDB" id="A0A9P8CE44"/>
<gene>
    <name evidence="1" type="ORF">BJ878DRAFT_127355</name>
</gene>
<evidence type="ECO:0000313" key="1">
    <source>
        <dbReference type="EMBL" id="KAG9243285.1"/>
    </source>
</evidence>
<organism evidence="1 2">
    <name type="scientific">Calycina marina</name>
    <dbReference type="NCBI Taxonomy" id="1763456"/>
    <lineage>
        <taxon>Eukaryota</taxon>
        <taxon>Fungi</taxon>
        <taxon>Dikarya</taxon>
        <taxon>Ascomycota</taxon>
        <taxon>Pezizomycotina</taxon>
        <taxon>Leotiomycetes</taxon>
        <taxon>Helotiales</taxon>
        <taxon>Pezizellaceae</taxon>
        <taxon>Calycina</taxon>
    </lineage>
</organism>
<protein>
    <submittedName>
        <fullName evidence="1">Uncharacterized protein</fullName>
    </submittedName>
</protein>